<dbReference type="EMBL" id="JACNJN010000055">
    <property type="protein sequence ID" value="MBC8334238.1"/>
    <property type="molecule type" value="Genomic_DNA"/>
</dbReference>
<evidence type="ECO:0000259" key="1">
    <source>
        <dbReference type="SMART" id="SM01264"/>
    </source>
</evidence>
<dbReference type="SUPFAM" id="SSF63411">
    <property type="entry name" value="LuxS/MPP-like metallohydrolase"/>
    <property type="match status" value="4"/>
</dbReference>
<dbReference type="FunFam" id="3.30.830.10:FF:000034">
    <property type="entry name" value="presequence protease 1, chloroplastic/mitochondrial"/>
    <property type="match status" value="1"/>
</dbReference>
<dbReference type="GO" id="GO:0046872">
    <property type="term" value="F:metal ion binding"/>
    <property type="evidence" value="ECO:0007669"/>
    <property type="project" value="InterPro"/>
</dbReference>
<evidence type="ECO:0000313" key="3">
    <source>
        <dbReference type="Proteomes" id="UP000614469"/>
    </source>
</evidence>
<dbReference type="AlphaFoldDB" id="A0A8J6NF47"/>
<feature type="domain" description="Peptidase M16C associated" evidence="1">
    <location>
        <begin position="456"/>
        <end position="705"/>
    </location>
</feature>
<dbReference type="Pfam" id="PF00675">
    <property type="entry name" value="Peptidase_M16"/>
    <property type="match status" value="1"/>
</dbReference>
<reference evidence="2 3" key="1">
    <citation type="submission" date="2020-08" db="EMBL/GenBank/DDBJ databases">
        <title>Bridging the membrane lipid divide: bacteria of the FCB group superphylum have the potential to synthesize archaeal ether lipids.</title>
        <authorList>
            <person name="Villanueva L."/>
            <person name="Von Meijenfeldt F.A.B."/>
            <person name="Westbye A.B."/>
            <person name="Yadav S."/>
            <person name="Hopmans E.C."/>
            <person name="Dutilh B.E."/>
            <person name="Sinninghe Damste J.S."/>
        </authorList>
    </citation>
    <scope>NUCLEOTIDE SEQUENCE [LARGE SCALE GENOMIC DNA]</scope>
    <source>
        <strain evidence="2">NIOZ-UU36</strain>
    </source>
</reference>
<dbReference type="PANTHER" id="PTHR43016:SF13">
    <property type="entry name" value="PRESEQUENCE PROTEASE, MITOCHONDRIAL"/>
    <property type="match status" value="1"/>
</dbReference>
<dbReference type="GO" id="GO:0016485">
    <property type="term" value="P:protein processing"/>
    <property type="evidence" value="ECO:0007669"/>
    <property type="project" value="TreeGrafter"/>
</dbReference>
<dbReference type="Pfam" id="PF08367">
    <property type="entry name" value="M16C_assoc"/>
    <property type="match status" value="1"/>
</dbReference>
<proteinExistence type="predicted"/>
<evidence type="ECO:0000313" key="2">
    <source>
        <dbReference type="EMBL" id="MBC8334238.1"/>
    </source>
</evidence>
<comment type="caution">
    <text evidence="2">The sequence shown here is derived from an EMBL/GenBank/DDBJ whole genome shotgun (WGS) entry which is preliminary data.</text>
</comment>
<dbReference type="GO" id="GO:0004222">
    <property type="term" value="F:metalloendopeptidase activity"/>
    <property type="evidence" value="ECO:0007669"/>
    <property type="project" value="TreeGrafter"/>
</dbReference>
<name>A0A8J6NF47_9CHLR</name>
<dbReference type="Gene3D" id="3.30.830.10">
    <property type="entry name" value="Metalloenzyme, LuxS/M16 peptidase-like"/>
    <property type="match status" value="4"/>
</dbReference>
<dbReference type="InterPro" id="IPR055130">
    <property type="entry name" value="PreP_C"/>
</dbReference>
<dbReference type="Pfam" id="PF22516">
    <property type="entry name" value="PreP_C"/>
    <property type="match status" value="1"/>
</dbReference>
<dbReference type="InterPro" id="IPR011765">
    <property type="entry name" value="Pept_M16_N"/>
</dbReference>
<dbReference type="Proteomes" id="UP000614469">
    <property type="component" value="Unassembled WGS sequence"/>
</dbReference>
<protein>
    <submittedName>
        <fullName evidence="2">Insulinase family protein</fullName>
    </submittedName>
</protein>
<dbReference type="InterPro" id="IPR007863">
    <property type="entry name" value="Peptidase_M16_C"/>
</dbReference>
<dbReference type="InterPro" id="IPR011249">
    <property type="entry name" value="Metalloenz_LuxS/M16"/>
</dbReference>
<dbReference type="PANTHER" id="PTHR43016">
    <property type="entry name" value="PRESEQUENCE PROTEASE"/>
    <property type="match status" value="1"/>
</dbReference>
<organism evidence="2 3">
    <name type="scientific">Candidatus Desulfolinea nitratireducens</name>
    <dbReference type="NCBI Taxonomy" id="2841698"/>
    <lineage>
        <taxon>Bacteria</taxon>
        <taxon>Bacillati</taxon>
        <taxon>Chloroflexota</taxon>
        <taxon>Anaerolineae</taxon>
        <taxon>Anaerolineales</taxon>
        <taxon>Anaerolineales incertae sedis</taxon>
        <taxon>Candidatus Desulfolinea</taxon>
    </lineage>
</organism>
<dbReference type="SMART" id="SM01264">
    <property type="entry name" value="M16C_associated"/>
    <property type="match status" value="1"/>
</dbReference>
<accession>A0A8J6NF47</accession>
<gene>
    <name evidence="2" type="ORF">H8E29_03145</name>
</gene>
<sequence>MTTIHGFELIKEQDIPEMNTRARHFRHVKTGAGLLSLENGDENKVFSINFRTPPKSSNGIAHILEHSVLAGSKKYPVKEPFVELLKGSLQTFVNAFTGSDVTFYPCASQNLQDFYNLIDVYVDAALHPLLQEHILNQEGWHYELEEPEKPIIYKGVVFNEMKGAYSDPNRILSNESQFSLFPGHIYALSSGGDPKVIPDLTYEEFIGFHKAFYHPSNSRIVFYGDDDPDERLRRMDSYLADFELAPAQSEVPLHPISDTPQKSTVPYAASDAEAKSYLTLNWLLPEQGNAETSLAFGILAHILLGSPASPLRKTLIESGLGEDLAGIGLEDDIRQMYFSTGLKGINKKDADKVAKLIEKTLADLATKGIDPDTIAASLNTVEFRLRENNTGGFPRGISAMMRAMKFWLYDYDPIAPLAFEIPLNAIKARLDAGEKYFEDLIQTHFVGNKHKSRILLIPDTELNQRDETAERKKLASIQKEMSPEQIEEVIRATKELIEIQNTPDSPEALATLPMLKHEDLDKLQKEIPLSEETLHDTIVLHHDLSTNGILYMDMGFDLHSIPEDLLPYTPLLGRALFEMGTDTQDFVKLSQRIGRDTGGIYPDIFTSTIWESNLSAAYLFLRGKSTVDQAEKLSGIFQDVLLKTNLDDAERFKQIVLEEKAGIESALIPSGHMVVNGRLTSKFHEAGWLAEKMEGLDFLFFLRELAEKIDGDWSGVLANLELVRELLINQNNLLINITCEKNDWRKIQPMISGVIRTLPKIEIRRAKWSPEFSNKNEGLTIPAQVNYVGKGANLFYLGYNLSGSVAAITRYLGMTWLWEKVRVQGGAYGGFSVFDMKSGLFSYLSYRDPNLLSTLENYDGTAQFLEELELSDEELAKIIIGAIGGLDAYRLPDAKGYTSMSRYLTQISDEFLQQYRNEVLATTQKDFKDFANSLSKIKRSGQIVVLGSEGAIKEANETLGKDGLSIIKVM</sequence>
<dbReference type="Pfam" id="PF05193">
    <property type="entry name" value="Peptidase_M16_C"/>
    <property type="match status" value="1"/>
</dbReference>
<dbReference type="InterPro" id="IPR013578">
    <property type="entry name" value="Peptidase_M16C_assoc"/>
</dbReference>